<feature type="transmembrane region" description="Helical" evidence="6">
    <location>
        <begin position="764"/>
        <end position="788"/>
    </location>
</feature>
<accession>A0AAJ1BC71</accession>
<protein>
    <submittedName>
        <fullName evidence="7">Flippase-like domain-containing protein</fullName>
    </submittedName>
</protein>
<dbReference type="InterPro" id="IPR011009">
    <property type="entry name" value="Kinase-like_dom_sf"/>
</dbReference>
<feature type="transmembrane region" description="Helical" evidence="6">
    <location>
        <begin position="175"/>
        <end position="192"/>
    </location>
</feature>
<feature type="transmembrane region" description="Helical" evidence="6">
    <location>
        <begin position="808"/>
        <end position="830"/>
    </location>
</feature>
<evidence type="ECO:0000256" key="5">
    <source>
        <dbReference type="ARBA" id="ARBA00023136"/>
    </source>
</evidence>
<evidence type="ECO:0000313" key="8">
    <source>
        <dbReference type="Proteomes" id="UP001200537"/>
    </source>
</evidence>
<comment type="subcellular location">
    <subcellularLocation>
        <location evidence="1">Cell membrane</location>
        <topology evidence="1">Multi-pass membrane protein</topology>
    </subcellularLocation>
</comment>
<feature type="transmembrane region" description="Helical" evidence="6">
    <location>
        <begin position="149"/>
        <end position="168"/>
    </location>
</feature>
<evidence type="ECO:0000256" key="1">
    <source>
        <dbReference type="ARBA" id="ARBA00004651"/>
    </source>
</evidence>
<feature type="transmembrane region" description="Helical" evidence="6">
    <location>
        <begin position="198"/>
        <end position="218"/>
    </location>
</feature>
<comment type="caution">
    <text evidence="7">The sequence shown here is derived from an EMBL/GenBank/DDBJ whole genome shotgun (WGS) entry which is preliminary data.</text>
</comment>
<evidence type="ECO:0000256" key="6">
    <source>
        <dbReference type="SAM" id="Phobius"/>
    </source>
</evidence>
<dbReference type="Pfam" id="PF03706">
    <property type="entry name" value="LPG_synthase_TM"/>
    <property type="match status" value="1"/>
</dbReference>
<feature type="transmembrane region" description="Helical" evidence="6">
    <location>
        <begin position="33"/>
        <end position="53"/>
    </location>
</feature>
<feature type="transmembrane region" description="Helical" evidence="6">
    <location>
        <begin position="659"/>
        <end position="685"/>
    </location>
</feature>
<reference evidence="7" key="1">
    <citation type="submission" date="2022-01" db="EMBL/GenBank/DDBJ databases">
        <title>Collection of gut derived symbiotic bacterial strains cultured from healthy donors.</title>
        <authorList>
            <person name="Lin H."/>
            <person name="Kohout C."/>
            <person name="Waligurski E."/>
            <person name="Pamer E.G."/>
        </authorList>
    </citation>
    <scope>NUCLEOTIDE SEQUENCE</scope>
    <source>
        <strain evidence="7">DFI.7.46</strain>
    </source>
</reference>
<evidence type="ECO:0000313" key="7">
    <source>
        <dbReference type="EMBL" id="MCG4618194.1"/>
    </source>
</evidence>
<feature type="transmembrane region" description="Helical" evidence="6">
    <location>
        <begin position="588"/>
        <end position="611"/>
    </location>
</feature>
<evidence type="ECO:0000256" key="4">
    <source>
        <dbReference type="ARBA" id="ARBA00022989"/>
    </source>
</evidence>
<sequence length="855" mass="93129">MSFSGETASPLLDRHLTEIVDAKNSRLRRIDDLARAGMYLVVIVLVLLMAIYAHATTQAVAQDLTKVFVNTTLAQILLLPLSMLQNLFILAAPIALIAMLALRRQWVRTFQAAFTAVIGGMVALGASTLISALPYVFSNALKVWSVDGSIVAIAIPLTSVVAMMTVAGERRRDQLLRVLWAVTWFILVLAVLQGRMTLPSALITVFLGTLTGCLGRYLWGVRNYRPTGQALITALIQVGITPRMILRLDPPTEGDLLSVEEVTFTTESDSLVLVGDMERKLLDVDPVLELATFVASDLKSFTETVRPGERVYSVLAENNRRYRMVATDGDSRLSTWITGIWTNLRLRSFSKSTAATVRQNGEYTALMGAMTTRAQLNTRPYHGLAHYGSTMLNIFEDDVSLRPFASLSPADISEEQLHSAWSQLLKAHQNGLAHRNINAENLCLGSDGSLYFLNWSDGEVAASKMSILIDQVQLLVLTSLYLGKDRAVAAMRAVLPSSQIEAMVPVLQTLALPSATRQKLRKNPLLSTLRQELLSKADTDPTTVPRAQLRRFSYSSLLFTALGVMAVLIVLGSLNFKEIYATISTANAWWILIGAFFALAMSSGQALSLQAVTPNRLGYGELFLLQLAGSVTSLVVPAGVGVGALNLRYLTKKNMTGALALATVSLMQLFQFVITVALLAVMVMFTGTSMNVRLPSSTVLATVLLIVALLVAGFALPKVRKWIWAKIQPTFHQVWPRLIWITSSPRRMALTTLGCLMQTGLQVAAFYCALAAFGYHLPIATITVTFLVSNTLGSMIPTPGGLGPVEAALTGGLQVAGVPGAIALSGALLYRLLTFWMRAPIGWLAMRYLQRRDVL</sequence>
<proteinExistence type="predicted"/>
<evidence type="ECO:0000256" key="2">
    <source>
        <dbReference type="ARBA" id="ARBA00022475"/>
    </source>
</evidence>
<feature type="transmembrane region" description="Helical" evidence="6">
    <location>
        <begin position="230"/>
        <end position="246"/>
    </location>
</feature>
<dbReference type="RefSeq" id="WP_024059613.1">
    <property type="nucleotide sequence ID" value="NZ_JAKNHJ010000012.1"/>
</dbReference>
<keyword evidence="5 6" id="KW-0472">Membrane</keyword>
<dbReference type="EMBL" id="JAKNHJ010000012">
    <property type="protein sequence ID" value="MCG4618194.1"/>
    <property type="molecule type" value="Genomic_DNA"/>
</dbReference>
<keyword evidence="2" id="KW-1003">Cell membrane</keyword>
<dbReference type="Proteomes" id="UP001200537">
    <property type="component" value="Unassembled WGS sequence"/>
</dbReference>
<evidence type="ECO:0000256" key="3">
    <source>
        <dbReference type="ARBA" id="ARBA00022692"/>
    </source>
</evidence>
<feature type="transmembrane region" description="Helical" evidence="6">
    <location>
        <begin position="73"/>
        <end position="102"/>
    </location>
</feature>
<keyword evidence="3 6" id="KW-0812">Transmembrane</keyword>
<dbReference type="PANTHER" id="PTHR39087:SF2">
    <property type="entry name" value="UPF0104 MEMBRANE PROTEIN MJ1595"/>
    <property type="match status" value="1"/>
</dbReference>
<dbReference type="NCBIfam" id="TIGR00374">
    <property type="entry name" value="flippase-like domain"/>
    <property type="match status" value="1"/>
</dbReference>
<feature type="transmembrane region" description="Helical" evidence="6">
    <location>
        <begin position="623"/>
        <end position="647"/>
    </location>
</feature>
<feature type="transmembrane region" description="Helical" evidence="6">
    <location>
        <begin position="552"/>
        <end position="576"/>
    </location>
</feature>
<dbReference type="InterPro" id="IPR022791">
    <property type="entry name" value="L-PG_synthase/AglD"/>
</dbReference>
<name>A0AAJ1BC71_9ACTO</name>
<dbReference type="SUPFAM" id="SSF56112">
    <property type="entry name" value="Protein kinase-like (PK-like)"/>
    <property type="match status" value="1"/>
</dbReference>
<dbReference type="PANTHER" id="PTHR39087">
    <property type="entry name" value="UPF0104 MEMBRANE PROTEIN MJ1595"/>
    <property type="match status" value="1"/>
</dbReference>
<feature type="transmembrane region" description="Helical" evidence="6">
    <location>
        <begin position="114"/>
        <end position="137"/>
    </location>
</feature>
<gene>
    <name evidence="7" type="ORF">L0M99_06770</name>
</gene>
<keyword evidence="4 6" id="KW-1133">Transmembrane helix</keyword>
<dbReference type="GO" id="GO:0005886">
    <property type="term" value="C:plasma membrane"/>
    <property type="evidence" value="ECO:0007669"/>
    <property type="project" value="UniProtKB-SubCell"/>
</dbReference>
<organism evidence="7 8">
    <name type="scientific">Varibaculum cambriense</name>
    <dbReference type="NCBI Taxonomy" id="184870"/>
    <lineage>
        <taxon>Bacteria</taxon>
        <taxon>Bacillati</taxon>
        <taxon>Actinomycetota</taxon>
        <taxon>Actinomycetes</taxon>
        <taxon>Actinomycetales</taxon>
        <taxon>Actinomycetaceae</taxon>
        <taxon>Varibaculum</taxon>
    </lineage>
</organism>
<dbReference type="AlphaFoldDB" id="A0AAJ1BC71"/>
<feature type="transmembrane region" description="Helical" evidence="6">
    <location>
        <begin position="697"/>
        <end position="716"/>
    </location>
</feature>